<protein>
    <submittedName>
        <fullName evidence="1">ATP-binding protein</fullName>
    </submittedName>
</protein>
<evidence type="ECO:0000313" key="1">
    <source>
        <dbReference type="EMBL" id="MBJ6360922.1"/>
    </source>
</evidence>
<accession>A0A934J5U8</accession>
<keyword evidence="2" id="KW-1185">Reference proteome</keyword>
<gene>
    <name evidence="1" type="ORF">JFN88_06265</name>
</gene>
<reference evidence="1" key="1">
    <citation type="submission" date="2020-12" db="EMBL/GenBank/DDBJ databases">
        <authorList>
            <person name="Huq M.A."/>
        </authorList>
    </citation>
    <scope>NUCLEOTIDE SEQUENCE</scope>
    <source>
        <strain evidence="1">MAHUQ-46</strain>
    </source>
</reference>
<comment type="caution">
    <text evidence="1">The sequence shown here is derived from an EMBL/GenBank/DDBJ whole genome shotgun (WGS) entry which is preliminary data.</text>
</comment>
<name>A0A934J5U8_9BACL</name>
<dbReference type="Proteomes" id="UP000640274">
    <property type="component" value="Unassembled WGS sequence"/>
</dbReference>
<dbReference type="GO" id="GO:0005524">
    <property type="term" value="F:ATP binding"/>
    <property type="evidence" value="ECO:0007669"/>
    <property type="project" value="UniProtKB-KW"/>
</dbReference>
<organism evidence="1 2">
    <name type="scientific">Paenibacillus roseus</name>
    <dbReference type="NCBI Taxonomy" id="2798579"/>
    <lineage>
        <taxon>Bacteria</taxon>
        <taxon>Bacillati</taxon>
        <taxon>Bacillota</taxon>
        <taxon>Bacilli</taxon>
        <taxon>Bacillales</taxon>
        <taxon>Paenibacillaceae</taxon>
        <taxon>Paenibacillus</taxon>
    </lineage>
</organism>
<evidence type="ECO:0000313" key="2">
    <source>
        <dbReference type="Proteomes" id="UP000640274"/>
    </source>
</evidence>
<dbReference type="EMBL" id="JAELUP010000014">
    <property type="protein sequence ID" value="MBJ6360922.1"/>
    <property type="molecule type" value="Genomic_DNA"/>
</dbReference>
<dbReference type="InterPro" id="IPR027417">
    <property type="entry name" value="P-loop_NTPase"/>
</dbReference>
<dbReference type="RefSeq" id="WP_199018475.1">
    <property type="nucleotide sequence ID" value="NZ_JAELUP010000014.1"/>
</dbReference>
<proteinExistence type="predicted"/>
<keyword evidence="1" id="KW-0067">ATP-binding</keyword>
<keyword evidence="1" id="KW-0547">Nucleotide-binding</keyword>
<dbReference type="SUPFAM" id="SSF52540">
    <property type="entry name" value="P-loop containing nucleoside triphosphate hydrolases"/>
    <property type="match status" value="1"/>
</dbReference>
<dbReference type="AlphaFoldDB" id="A0A934J5U8"/>
<sequence length="402" mass="45041">MRELKANDVFKPGSFPEHTYISRTSSEFSYSYEFRLRQALNTSGFLTSVIGPSKAGKTVLCEKVIGQDNIVSLTGSDFKYSHPFWVTVANKVGLSIEGEQVQTTSTVGDRLPGVSQSILSSMKEKFITGKDQVIEYFKQNNLVLVLDDFHYASEEIQLEIAQQLKDAIRKEFPAIAISLPHRADDAIRKNPDLSGRLSLINIEPWKPDALQKIAVTGFDALGITIDPKLVETLAAESLTSPQLMQSICLNLCLLLDIDNNMSIIKIEDPSTLQTAFRATTTNLPYKDIVKRLKSGPSTRGQKRKTFSIHDGEEADIYDLLLKAIAIDPPSTALSLDSLKSRFDEILGNHPSKPDKNKIKSAIEQTQTIIDTSGSIYQVFEWKDEMLYVLEPLFLFYLRWGMH</sequence>